<keyword evidence="3" id="KW-0808">Transferase</keyword>
<dbReference type="AlphaFoldDB" id="A0A6G9W2F7"/>
<dbReference type="SUPFAM" id="SSF55464">
    <property type="entry name" value="Origin of replication-binding domain, RBD-like"/>
    <property type="match status" value="1"/>
</dbReference>
<protein>
    <recommendedName>
        <fullName evidence="14">ATP-dependent helicase Rep</fullName>
    </recommendedName>
    <alternativeName>
        <fullName evidence="15">RepP</fullName>
    </alternativeName>
</protein>
<dbReference type="Gene3D" id="3.40.50.300">
    <property type="entry name" value="P-loop containing nucleotide triphosphate hydrolases"/>
    <property type="match status" value="1"/>
</dbReference>
<dbReference type="PROSITE" id="PS52020">
    <property type="entry name" value="CRESS_DNA_REP"/>
    <property type="match status" value="1"/>
</dbReference>
<dbReference type="GO" id="GO:0046872">
    <property type="term" value="F:metal ion binding"/>
    <property type="evidence" value="ECO:0007669"/>
    <property type="project" value="UniProtKB-KW"/>
</dbReference>
<evidence type="ECO:0000256" key="1">
    <source>
        <dbReference type="ARBA" id="ARBA00001936"/>
    </source>
</evidence>
<keyword evidence="4" id="KW-0548">Nucleotidyltransferase</keyword>
<dbReference type="InterPro" id="IPR000605">
    <property type="entry name" value="Helicase_SF3_ssDNA/RNA_vir"/>
</dbReference>
<evidence type="ECO:0000256" key="14">
    <source>
        <dbReference type="ARBA" id="ARBA00030754"/>
    </source>
</evidence>
<evidence type="ECO:0000256" key="12">
    <source>
        <dbReference type="ARBA" id="ARBA00023125"/>
    </source>
</evidence>
<comment type="cofactor">
    <cofactor evidence="1">
        <name>Mn(2+)</name>
        <dbReference type="ChEBI" id="CHEBI:29035"/>
    </cofactor>
</comment>
<dbReference type="GO" id="GO:0003724">
    <property type="term" value="F:RNA helicase activity"/>
    <property type="evidence" value="ECO:0007669"/>
    <property type="project" value="InterPro"/>
</dbReference>
<evidence type="ECO:0000256" key="6">
    <source>
        <dbReference type="ARBA" id="ARBA00022722"/>
    </source>
</evidence>
<name>A0A6G9W2F7_9ZZZZ</name>
<keyword evidence="7" id="KW-0479">Metal-binding</keyword>
<proteinExistence type="inferred from homology"/>
<keyword evidence="12" id="KW-0238">DNA-binding</keyword>
<evidence type="ECO:0000256" key="2">
    <source>
        <dbReference type="ARBA" id="ARBA00008545"/>
    </source>
</evidence>
<dbReference type="EMBL" id="MN379567">
    <property type="protein sequence ID" value="QIR82164.1"/>
    <property type="molecule type" value="Genomic_DNA"/>
</dbReference>
<keyword evidence="11" id="KW-0190">Covalent protein-DNA linkage</keyword>
<feature type="domain" description="CRESS-DNA virus Rep endonuclease" evidence="16">
    <location>
        <begin position="4"/>
        <end position="103"/>
    </location>
</feature>
<evidence type="ECO:0000256" key="10">
    <source>
        <dbReference type="ARBA" id="ARBA00022801"/>
    </source>
</evidence>
<evidence type="ECO:0000256" key="3">
    <source>
        <dbReference type="ARBA" id="ARBA00022679"/>
    </source>
</evidence>
<dbReference type="GO" id="GO:0006260">
    <property type="term" value="P:DNA replication"/>
    <property type="evidence" value="ECO:0007669"/>
    <property type="project" value="UniProtKB-KW"/>
</dbReference>
<evidence type="ECO:0000259" key="16">
    <source>
        <dbReference type="PROSITE" id="PS52020"/>
    </source>
</evidence>
<dbReference type="Gene3D" id="3.40.1310.20">
    <property type="match status" value="1"/>
</dbReference>
<sequence>MTKAPRIRQYAITYPQCRLTKEHAGELLKALPDVKHIVVAQEKHEDGNEHLHAYIHFETQKARPTEFFDLEGHHGNVQKCSEVKGWIQYLTKEDKQPWTFNFDVAACLKKKRATLSVARAATMSYDELRTKIRPQDLQRTIAGIQLDKLLTAKLEDLEKPCGIWIHGLPGIGKSFDVRRYCREKGLGLYDKPHNKWWDGYSTEEVVIMDDVHPSDRSWITKFLKTWADAYPFKAETKGGSIMIRPKWLIVTSNFEIHEFAERMQDIEALHRRYTYFQAEKFDDTYMFLQETIGWVAIPATPPPSEPEMPSASELDKFI</sequence>
<evidence type="ECO:0000256" key="13">
    <source>
        <dbReference type="ARBA" id="ARBA00023268"/>
    </source>
</evidence>
<evidence type="ECO:0000256" key="4">
    <source>
        <dbReference type="ARBA" id="ARBA00022695"/>
    </source>
</evidence>
<keyword evidence="13" id="KW-0511">Multifunctional enzyme</keyword>
<dbReference type="Pfam" id="PF00799">
    <property type="entry name" value="Gemini_AL1"/>
    <property type="match status" value="1"/>
</dbReference>
<keyword evidence="10" id="KW-0378">Hydrolase</keyword>
<keyword evidence="8" id="KW-0547">Nucleotide-binding</keyword>
<dbReference type="GO" id="GO:0004519">
    <property type="term" value="F:endonuclease activity"/>
    <property type="evidence" value="ECO:0007669"/>
    <property type="project" value="UniProtKB-KW"/>
</dbReference>
<accession>A0A6G9W2F7</accession>
<evidence type="ECO:0000256" key="11">
    <source>
        <dbReference type="ARBA" id="ARBA00023124"/>
    </source>
</evidence>
<dbReference type="GO" id="GO:0000166">
    <property type="term" value="F:nucleotide binding"/>
    <property type="evidence" value="ECO:0007669"/>
    <property type="project" value="UniProtKB-KW"/>
</dbReference>
<dbReference type="GO" id="GO:0003723">
    <property type="term" value="F:RNA binding"/>
    <property type="evidence" value="ECO:0007669"/>
    <property type="project" value="InterPro"/>
</dbReference>
<dbReference type="GO" id="GO:0016787">
    <property type="term" value="F:hydrolase activity"/>
    <property type="evidence" value="ECO:0007669"/>
    <property type="project" value="UniProtKB-KW"/>
</dbReference>
<dbReference type="InterPro" id="IPR049912">
    <property type="entry name" value="CRESS_DNA_REP"/>
</dbReference>
<organism evidence="17">
    <name type="scientific">unidentified</name>
    <dbReference type="NCBI Taxonomy" id="32644"/>
    <lineage>
        <taxon>unclassified sequences</taxon>
    </lineage>
</organism>
<dbReference type="GO" id="GO:0016779">
    <property type="term" value="F:nucleotidyltransferase activity"/>
    <property type="evidence" value="ECO:0007669"/>
    <property type="project" value="UniProtKB-KW"/>
</dbReference>
<reference evidence="17" key="1">
    <citation type="submission" date="2019-08" db="EMBL/GenBank/DDBJ databases">
        <title>Identification of single stranded DNA viruses in chicken tracheal swab swabs.</title>
        <authorList>
            <person name="Chrzastek K."/>
            <person name="Kapczynski D."/>
            <person name="Kulkarni A."/>
            <person name="Chappell L."/>
            <person name="Schmidlin K."/>
            <person name="Varsani A."/>
        </authorList>
    </citation>
    <scope>NUCLEOTIDE SEQUENCE</scope>
    <source>
        <strain evidence="17">Mg6_345</strain>
    </source>
</reference>
<keyword evidence="9" id="KW-0255">Endonuclease</keyword>
<evidence type="ECO:0000256" key="9">
    <source>
        <dbReference type="ARBA" id="ARBA00022759"/>
    </source>
</evidence>
<comment type="similarity">
    <text evidence="2">Belongs to the nanoviruses/circoviruses replication-associated protein family.</text>
</comment>
<keyword evidence="6" id="KW-0540">Nuclease</keyword>
<evidence type="ECO:0000256" key="7">
    <source>
        <dbReference type="ARBA" id="ARBA00022723"/>
    </source>
</evidence>
<keyword evidence="5" id="KW-0235">DNA replication</keyword>
<evidence type="ECO:0000256" key="8">
    <source>
        <dbReference type="ARBA" id="ARBA00022741"/>
    </source>
</evidence>
<dbReference type="InterPro" id="IPR027417">
    <property type="entry name" value="P-loop_NTPase"/>
</dbReference>
<evidence type="ECO:0000256" key="15">
    <source>
        <dbReference type="ARBA" id="ARBA00032243"/>
    </source>
</evidence>
<dbReference type="Pfam" id="PF00910">
    <property type="entry name" value="RNA_helicase"/>
    <property type="match status" value="1"/>
</dbReference>
<dbReference type="SUPFAM" id="SSF52540">
    <property type="entry name" value="P-loop containing nucleoside triphosphate hydrolases"/>
    <property type="match status" value="1"/>
</dbReference>
<evidence type="ECO:0000313" key="17">
    <source>
        <dbReference type="EMBL" id="QIR82164.1"/>
    </source>
</evidence>
<dbReference type="GO" id="GO:0003677">
    <property type="term" value="F:DNA binding"/>
    <property type="evidence" value="ECO:0007669"/>
    <property type="project" value="UniProtKB-KW"/>
</dbReference>
<evidence type="ECO:0000256" key="5">
    <source>
        <dbReference type="ARBA" id="ARBA00022705"/>
    </source>
</evidence>